<dbReference type="SUPFAM" id="SSF53335">
    <property type="entry name" value="S-adenosyl-L-methionine-dependent methyltransferases"/>
    <property type="match status" value="1"/>
</dbReference>
<dbReference type="OrthoDB" id="1653798at2"/>
<dbReference type="Pfam" id="PF04445">
    <property type="entry name" value="SAM_MT"/>
    <property type="match status" value="1"/>
</dbReference>
<evidence type="ECO:0000313" key="1">
    <source>
        <dbReference type="EMBL" id="SFQ00275.1"/>
    </source>
</evidence>
<dbReference type="AlphaFoldDB" id="A0A1I5UYC8"/>
<keyword evidence="2" id="KW-1185">Reference proteome</keyword>
<gene>
    <name evidence="1" type="ORF">SAMN05518683_114104</name>
</gene>
<dbReference type="STRING" id="1884432.SAMN05518683_114104"/>
<reference evidence="2" key="1">
    <citation type="submission" date="2016-10" db="EMBL/GenBank/DDBJ databases">
        <authorList>
            <person name="Varghese N."/>
            <person name="Submissions S."/>
        </authorList>
    </citation>
    <scope>NUCLEOTIDE SEQUENCE [LARGE SCALE GENOMIC DNA]</scope>
    <source>
        <strain evidence="2">S7</strain>
    </source>
</reference>
<dbReference type="InterPro" id="IPR029063">
    <property type="entry name" value="SAM-dependent_MTases_sf"/>
</dbReference>
<sequence length="261" mass="29576">MIITTAKKALPEETEEARTLAGEWGVAFEARRKRSFQKWLAYAQEPIYAVGKTQDKLYHPKALKPLAFHPSMAWIRYQRMARGERDPMVEAMGLQEGMSVLDTTMGLGSDSIVSRFVTGANGYVQAVEWNPYVTHLVAKGMKMWESSSDEFNVAMRTIDIISGSFEKVLEELPDNSFDVIYMDPMFDEALNDSVHLSPLRSFACHRFPARDAVHKAVRKAARRVVIKTRGFPDFLREMGFAAHHRAVSRFSYAVFVKGESS</sequence>
<proteinExistence type="predicted"/>
<name>A0A1I5UYC8_9BACI</name>
<accession>A0A1I5UYC8</accession>
<dbReference type="Gene3D" id="3.40.50.150">
    <property type="entry name" value="Vaccinia Virus protein VP39"/>
    <property type="match status" value="1"/>
</dbReference>
<keyword evidence="1" id="KW-0489">Methyltransferase</keyword>
<dbReference type="GO" id="GO:0008990">
    <property type="term" value="F:rRNA (guanine-N2-)-methyltransferase activity"/>
    <property type="evidence" value="ECO:0007669"/>
    <property type="project" value="InterPro"/>
</dbReference>
<organism evidence="1 2">
    <name type="scientific">Salibacterium halotolerans</name>
    <dbReference type="NCBI Taxonomy" id="1884432"/>
    <lineage>
        <taxon>Bacteria</taxon>
        <taxon>Bacillati</taxon>
        <taxon>Bacillota</taxon>
        <taxon>Bacilli</taxon>
        <taxon>Bacillales</taxon>
        <taxon>Bacillaceae</taxon>
    </lineage>
</organism>
<dbReference type="InterPro" id="IPR007536">
    <property type="entry name" value="16SrRNA_methylTrfase_J"/>
</dbReference>
<dbReference type="EMBL" id="FOXD01000014">
    <property type="protein sequence ID" value="SFQ00275.1"/>
    <property type="molecule type" value="Genomic_DNA"/>
</dbReference>
<dbReference type="Proteomes" id="UP000198892">
    <property type="component" value="Unassembled WGS sequence"/>
</dbReference>
<keyword evidence="1" id="KW-0808">Transferase</keyword>
<evidence type="ECO:0000313" key="2">
    <source>
        <dbReference type="Proteomes" id="UP000198892"/>
    </source>
</evidence>
<dbReference type="RefSeq" id="WP_093338003.1">
    <property type="nucleotide sequence ID" value="NZ_FOXD01000014.1"/>
</dbReference>
<dbReference type="PANTHER" id="PTHR36112:SF1">
    <property type="entry name" value="RIBOSOMAL RNA SMALL SUBUNIT METHYLTRANSFERASE J"/>
    <property type="match status" value="1"/>
</dbReference>
<dbReference type="PANTHER" id="PTHR36112">
    <property type="entry name" value="RIBOSOMAL RNA SMALL SUBUNIT METHYLTRANSFERASE J"/>
    <property type="match status" value="1"/>
</dbReference>
<protein>
    <submittedName>
        <fullName evidence="1">Putative SAM-dependent methyltransferase</fullName>
    </submittedName>
</protein>